<comment type="catalytic activity">
    <reaction evidence="12">
        <text>D-ribose + ATP = D-ribose 5-phosphate + ADP + H(+)</text>
        <dbReference type="Rhea" id="RHEA:13697"/>
        <dbReference type="ChEBI" id="CHEBI:15378"/>
        <dbReference type="ChEBI" id="CHEBI:30616"/>
        <dbReference type="ChEBI" id="CHEBI:47013"/>
        <dbReference type="ChEBI" id="CHEBI:78346"/>
        <dbReference type="ChEBI" id="CHEBI:456216"/>
        <dbReference type="EC" id="2.7.1.15"/>
    </reaction>
</comment>
<dbReference type="UniPathway" id="UPA00916">
    <property type="reaction ID" value="UER00889"/>
</dbReference>
<feature type="binding site" evidence="12">
    <location>
        <position position="301"/>
    </location>
    <ligand>
        <name>K(+)</name>
        <dbReference type="ChEBI" id="CHEBI:29103"/>
    </ligand>
</feature>
<feature type="binding site" evidence="12">
    <location>
        <position position="305"/>
    </location>
    <ligand>
        <name>K(+)</name>
        <dbReference type="ChEBI" id="CHEBI:29103"/>
    </ligand>
</feature>
<accession>T1J614</accession>
<comment type="similarity">
    <text evidence="1">Belongs to the carbohydrate kinase pfkB family.</text>
</comment>
<dbReference type="OMA" id="DIVLIQQ"/>
<dbReference type="PANTHER" id="PTHR10584:SF166">
    <property type="entry name" value="RIBOKINASE"/>
    <property type="match status" value="1"/>
</dbReference>
<keyword evidence="12" id="KW-0963">Cytoplasm</keyword>
<proteinExistence type="inferred from homology"/>
<evidence type="ECO:0000259" key="13">
    <source>
        <dbReference type="Pfam" id="PF00294"/>
    </source>
</evidence>
<feature type="active site" description="Proton acceptor" evidence="12">
    <location>
        <position position="264"/>
    </location>
</feature>
<dbReference type="eggNOG" id="KOG2855">
    <property type="taxonomic scope" value="Eukaryota"/>
</dbReference>
<dbReference type="Gene3D" id="3.40.1190.20">
    <property type="match status" value="1"/>
</dbReference>
<keyword evidence="4 12" id="KW-0808">Transferase</keyword>
<dbReference type="HOGENOM" id="CLU_027634_2_3_1"/>
<evidence type="ECO:0000256" key="12">
    <source>
        <dbReference type="HAMAP-Rule" id="MF_03215"/>
    </source>
</evidence>
<dbReference type="InterPro" id="IPR011611">
    <property type="entry name" value="PfkB_dom"/>
</dbReference>
<dbReference type="GO" id="GO:0046872">
    <property type="term" value="F:metal ion binding"/>
    <property type="evidence" value="ECO:0007669"/>
    <property type="project" value="UniProtKB-KW"/>
</dbReference>
<dbReference type="EnsemblMetazoa" id="SMAR009078-RA">
    <property type="protein sequence ID" value="SMAR009078-PA"/>
    <property type="gene ID" value="SMAR009078"/>
</dbReference>
<evidence type="ECO:0000256" key="8">
    <source>
        <dbReference type="ARBA" id="ARBA00022840"/>
    </source>
</evidence>
<keyword evidence="5 12" id="KW-0479">Metal-binding</keyword>
<feature type="binding site" evidence="12">
    <location>
        <begin position="15"/>
        <end position="17"/>
    </location>
    <ligand>
        <name>substrate</name>
    </ligand>
</feature>
<comment type="subunit">
    <text evidence="12">Homodimer.</text>
</comment>
<feature type="binding site" evidence="12">
    <location>
        <begin position="263"/>
        <end position="264"/>
    </location>
    <ligand>
        <name>ATP</name>
        <dbReference type="ChEBI" id="CHEBI:30616"/>
    </ligand>
</feature>
<comment type="subcellular location">
    <subcellularLocation>
        <location evidence="12">Cytoplasm</location>
    </subcellularLocation>
    <subcellularLocation>
        <location evidence="12">Nucleus</location>
    </subcellularLocation>
</comment>
<feature type="binding site" evidence="12">
    <location>
        <position position="264"/>
    </location>
    <ligand>
        <name>substrate</name>
    </ligand>
</feature>
<dbReference type="EC" id="2.7.1.15" evidence="2 12"/>
<comment type="cofactor">
    <cofactor evidence="12">
        <name>Mg(2+)</name>
        <dbReference type="ChEBI" id="CHEBI:18420"/>
    </cofactor>
    <text evidence="12">Requires a divalent cation, most likely magnesium in vivo, as an electrophilic catalyst to aid phosphoryl group transfer. It is the chelate of the metal and the nucleotide that is the actual substrate.</text>
</comment>
<evidence type="ECO:0000313" key="14">
    <source>
        <dbReference type="EnsemblMetazoa" id="SMAR009078-PA"/>
    </source>
</evidence>
<dbReference type="GO" id="GO:0005634">
    <property type="term" value="C:nucleus"/>
    <property type="evidence" value="ECO:0007669"/>
    <property type="project" value="UniProtKB-SubCell"/>
</dbReference>
<dbReference type="PhylomeDB" id="T1J614"/>
<evidence type="ECO:0000256" key="9">
    <source>
        <dbReference type="ARBA" id="ARBA00022842"/>
    </source>
</evidence>
<sequence>MSNSKSNIVCLGSIMCDLMCYAPRLPKPGESLPGCSVVPGNGGKGANSAVAAARLGGNVSLIGKIGNDNIAQGILNSLKQMNINSEYVYQTSQETTGTAVIIVEKNGENRIIVASGANLLLTMEEVTQAENTIKNCKVFVCNFESNMEAAKMGLKIAHEHGVKTIVNAAPAVPNPDVEFYTLSTIFCVNETEALFNLQAEITTGMTAPETSYEEMVAALLKRGCKNVIVTRGENSILLATENNPNCVLISAPKVTAVDTTGAGDAFVGGLAYYIANHENLTLNEQIRRAAFYASDSVQRPGTQSSYAMKNELPSQLFD</sequence>
<comment type="function">
    <text evidence="12">Catalyzes the phosphorylation of ribose at O-5 in a reaction requiring ATP and magnesium. The resulting D-ribose-5-phosphate can then be used either for sythesis of nucleotides, histidine, and tryptophan, or as a component of the pentose phosphate pathway.</text>
</comment>
<dbReference type="InterPro" id="IPR011877">
    <property type="entry name" value="Ribokinase"/>
</dbReference>
<protein>
    <recommendedName>
        <fullName evidence="3 12">Ribokinase</fullName>
        <shortName evidence="12">RK</shortName>
        <ecNumber evidence="2 12">2.7.1.15</ecNumber>
    </recommendedName>
</protein>
<dbReference type="InterPro" id="IPR029056">
    <property type="entry name" value="Ribokinase-like"/>
</dbReference>
<organism evidence="14 15">
    <name type="scientific">Strigamia maritima</name>
    <name type="common">European centipede</name>
    <name type="synonym">Geophilus maritimus</name>
    <dbReference type="NCBI Taxonomy" id="126957"/>
    <lineage>
        <taxon>Eukaryota</taxon>
        <taxon>Metazoa</taxon>
        <taxon>Ecdysozoa</taxon>
        <taxon>Arthropoda</taxon>
        <taxon>Myriapoda</taxon>
        <taxon>Chilopoda</taxon>
        <taxon>Pleurostigmophora</taxon>
        <taxon>Geophilomorpha</taxon>
        <taxon>Linotaeniidae</taxon>
        <taxon>Strigamia</taxon>
    </lineage>
</organism>
<keyword evidence="12" id="KW-0539">Nucleus</keyword>
<feature type="binding site" evidence="12">
    <location>
        <position position="260"/>
    </location>
    <ligand>
        <name>K(+)</name>
        <dbReference type="ChEBI" id="CHEBI:29103"/>
    </ligand>
</feature>
<dbReference type="CDD" id="cd01174">
    <property type="entry name" value="ribokinase"/>
    <property type="match status" value="1"/>
</dbReference>
<comment type="similarity">
    <text evidence="12">Belongs to the carbohydrate kinase PfkB family. Ribokinase subfamily.</text>
</comment>
<keyword evidence="11 12" id="KW-0119">Carbohydrate metabolism</keyword>
<feature type="binding site" evidence="12">
    <location>
        <position position="144"/>
    </location>
    <ligand>
        <name>substrate</name>
    </ligand>
</feature>
<dbReference type="STRING" id="126957.T1J614"/>
<feature type="binding site" evidence="12">
    <location>
        <position position="258"/>
    </location>
    <ligand>
        <name>K(+)</name>
        <dbReference type="ChEBI" id="CHEBI:29103"/>
    </ligand>
</feature>
<feature type="binding site" evidence="12">
    <location>
        <position position="189"/>
    </location>
    <ligand>
        <name>ATP</name>
        <dbReference type="ChEBI" id="CHEBI:30616"/>
    </ligand>
</feature>
<keyword evidence="10 12" id="KW-0630">Potassium</keyword>
<evidence type="ECO:0000256" key="1">
    <source>
        <dbReference type="ARBA" id="ARBA00005380"/>
    </source>
</evidence>
<dbReference type="HAMAP" id="MF_01987">
    <property type="entry name" value="Ribokinase"/>
    <property type="match status" value="1"/>
</dbReference>
<dbReference type="SUPFAM" id="SSF53613">
    <property type="entry name" value="Ribokinase-like"/>
    <property type="match status" value="1"/>
</dbReference>
<feature type="domain" description="Carbohydrate kinase PfkB" evidence="13">
    <location>
        <begin position="6"/>
        <end position="305"/>
    </location>
</feature>
<dbReference type="GO" id="GO:0004747">
    <property type="term" value="F:ribokinase activity"/>
    <property type="evidence" value="ECO:0007669"/>
    <property type="project" value="UniProtKB-UniRule"/>
</dbReference>
<comment type="pathway">
    <text evidence="12">Carbohydrate metabolism; D-ribose degradation; D-ribose 5-phosphate from beta-D-ribopyranose: step 2/2.</text>
</comment>
<dbReference type="PANTHER" id="PTHR10584">
    <property type="entry name" value="SUGAR KINASE"/>
    <property type="match status" value="1"/>
</dbReference>
<evidence type="ECO:0000256" key="7">
    <source>
        <dbReference type="ARBA" id="ARBA00022777"/>
    </source>
</evidence>
<dbReference type="GO" id="GO:0019303">
    <property type="term" value="P:D-ribose catabolic process"/>
    <property type="evidence" value="ECO:0007669"/>
    <property type="project" value="UniProtKB-UniRule"/>
</dbReference>
<evidence type="ECO:0000256" key="11">
    <source>
        <dbReference type="ARBA" id="ARBA00023277"/>
    </source>
</evidence>
<dbReference type="PROSITE" id="PS00584">
    <property type="entry name" value="PFKB_KINASES_2"/>
    <property type="match status" value="1"/>
</dbReference>
<name>T1J614_STRMM</name>
<feature type="binding site" evidence="12">
    <location>
        <begin position="43"/>
        <end position="47"/>
    </location>
    <ligand>
        <name>substrate</name>
    </ligand>
</feature>
<feature type="binding site" evidence="12">
    <location>
        <position position="299"/>
    </location>
    <ligand>
        <name>K(+)</name>
        <dbReference type="ChEBI" id="CHEBI:29103"/>
    </ligand>
</feature>
<dbReference type="PRINTS" id="PR00990">
    <property type="entry name" value="RIBOKINASE"/>
</dbReference>
<dbReference type="GO" id="GO:0005829">
    <property type="term" value="C:cytosol"/>
    <property type="evidence" value="ECO:0007669"/>
    <property type="project" value="TreeGrafter"/>
</dbReference>
<comment type="activity regulation">
    <text evidence="12">Activated by a monovalent cation that binds near, but not in, the active site. The most likely occupant of the site in vivo is potassium. Ion binding induces a conformational change that may alter substrate affinity.</text>
</comment>
<comment type="caution">
    <text evidence="12">Lacks conserved residue(s) required for the propagation of feature annotation.</text>
</comment>
<keyword evidence="15" id="KW-1185">Reference proteome</keyword>
<keyword evidence="9 12" id="KW-0460">Magnesium</keyword>
<evidence type="ECO:0000256" key="4">
    <source>
        <dbReference type="ARBA" id="ARBA00022679"/>
    </source>
</evidence>
<dbReference type="InterPro" id="IPR002139">
    <property type="entry name" value="Ribo/fructo_kinase"/>
</dbReference>
<evidence type="ECO:0000256" key="2">
    <source>
        <dbReference type="ARBA" id="ARBA00012035"/>
    </source>
</evidence>
<evidence type="ECO:0000256" key="6">
    <source>
        <dbReference type="ARBA" id="ARBA00022741"/>
    </source>
</evidence>
<evidence type="ECO:0000256" key="5">
    <source>
        <dbReference type="ARBA" id="ARBA00022723"/>
    </source>
</evidence>
<dbReference type="Proteomes" id="UP000014500">
    <property type="component" value="Unassembled WGS sequence"/>
</dbReference>
<evidence type="ECO:0000313" key="15">
    <source>
        <dbReference type="Proteomes" id="UP000014500"/>
    </source>
</evidence>
<keyword evidence="7 12" id="KW-0418">Kinase</keyword>
<reference evidence="14" key="2">
    <citation type="submission" date="2015-02" db="UniProtKB">
        <authorList>
            <consortium name="EnsemblMetazoa"/>
        </authorList>
    </citation>
    <scope>IDENTIFICATION</scope>
</reference>
<evidence type="ECO:0000256" key="10">
    <source>
        <dbReference type="ARBA" id="ARBA00022958"/>
    </source>
</evidence>
<keyword evidence="8 12" id="KW-0067">ATP-binding</keyword>
<dbReference type="Pfam" id="PF00294">
    <property type="entry name" value="PfkB"/>
    <property type="match status" value="1"/>
</dbReference>
<keyword evidence="6 12" id="KW-0547">Nucleotide-binding</keyword>
<evidence type="ECO:0000256" key="3">
    <source>
        <dbReference type="ARBA" id="ARBA00016943"/>
    </source>
</evidence>
<feature type="binding site" evidence="12">
    <location>
        <position position="296"/>
    </location>
    <ligand>
        <name>K(+)</name>
        <dbReference type="ChEBI" id="CHEBI:29103"/>
    </ligand>
</feature>
<reference evidence="15" key="1">
    <citation type="submission" date="2011-05" db="EMBL/GenBank/DDBJ databases">
        <authorList>
            <person name="Richards S.R."/>
            <person name="Qu J."/>
            <person name="Jiang H."/>
            <person name="Jhangiani S.N."/>
            <person name="Agravi P."/>
            <person name="Goodspeed R."/>
            <person name="Gross S."/>
            <person name="Mandapat C."/>
            <person name="Jackson L."/>
            <person name="Mathew T."/>
            <person name="Pu L."/>
            <person name="Thornton R."/>
            <person name="Saada N."/>
            <person name="Wilczek-Boney K.B."/>
            <person name="Lee S."/>
            <person name="Kovar C."/>
            <person name="Wu Y."/>
            <person name="Scherer S.E."/>
            <person name="Worley K.C."/>
            <person name="Muzny D.M."/>
            <person name="Gibbs R."/>
        </authorList>
    </citation>
    <scope>NUCLEOTIDE SEQUENCE</scope>
    <source>
        <strain evidence="15">Brora</strain>
    </source>
</reference>
<dbReference type="InterPro" id="IPR002173">
    <property type="entry name" value="Carboh/pur_kinase_PfkB_CS"/>
</dbReference>
<dbReference type="AlphaFoldDB" id="T1J614"/>
<dbReference type="GO" id="GO:0005524">
    <property type="term" value="F:ATP binding"/>
    <property type="evidence" value="ECO:0007669"/>
    <property type="project" value="UniProtKB-UniRule"/>
</dbReference>
<dbReference type="EMBL" id="JH431869">
    <property type="status" value="NOT_ANNOTATED_CDS"/>
    <property type="molecule type" value="Genomic_DNA"/>
</dbReference>